<gene>
    <name evidence="2" type="ORF">BC792_10858</name>
</gene>
<reference evidence="2 3" key="1">
    <citation type="submission" date="2019-07" db="EMBL/GenBank/DDBJ databases">
        <title>Genomic Encyclopedia of Archaeal and Bacterial Type Strains, Phase II (KMG-II): from individual species to whole genera.</title>
        <authorList>
            <person name="Goeker M."/>
        </authorList>
    </citation>
    <scope>NUCLEOTIDE SEQUENCE [LARGE SCALE GENOMIC DNA]</scope>
    <source>
        <strain evidence="2 3">DSM 18850</strain>
    </source>
</reference>
<accession>A0A5S5DLN5</accession>
<keyword evidence="1" id="KW-1133">Transmembrane helix</keyword>
<comment type="caution">
    <text evidence="2">The sequence shown here is derived from an EMBL/GenBank/DDBJ whole genome shotgun (WGS) entry which is preliminary data.</text>
</comment>
<name>A0A5S5DLN5_9SPHI</name>
<evidence type="ECO:0000313" key="2">
    <source>
        <dbReference type="EMBL" id="TYP95966.1"/>
    </source>
</evidence>
<evidence type="ECO:0008006" key="4">
    <source>
        <dbReference type="Google" id="ProtNLM"/>
    </source>
</evidence>
<keyword evidence="3" id="KW-1185">Reference proteome</keyword>
<dbReference type="EMBL" id="VNHX01000008">
    <property type="protein sequence ID" value="TYP95966.1"/>
    <property type="molecule type" value="Genomic_DNA"/>
</dbReference>
<evidence type="ECO:0000313" key="3">
    <source>
        <dbReference type="Proteomes" id="UP000325105"/>
    </source>
</evidence>
<dbReference type="PROSITE" id="PS51257">
    <property type="entry name" value="PROKAR_LIPOPROTEIN"/>
    <property type="match status" value="1"/>
</dbReference>
<dbReference type="RefSeq" id="WP_170249988.1">
    <property type="nucleotide sequence ID" value="NZ_VNHX01000008.1"/>
</dbReference>
<organism evidence="2 3">
    <name type="scientific">Sphingobacterium allocomposti</name>
    <dbReference type="NCBI Taxonomy" id="415956"/>
    <lineage>
        <taxon>Bacteria</taxon>
        <taxon>Pseudomonadati</taxon>
        <taxon>Bacteroidota</taxon>
        <taxon>Sphingobacteriia</taxon>
        <taxon>Sphingobacteriales</taxon>
        <taxon>Sphingobacteriaceae</taxon>
        <taxon>Sphingobacterium</taxon>
    </lineage>
</organism>
<keyword evidence="1" id="KW-0472">Membrane</keyword>
<proteinExistence type="predicted"/>
<keyword evidence="1" id="KW-0812">Transmembrane</keyword>
<dbReference type="Proteomes" id="UP000325105">
    <property type="component" value="Unassembled WGS sequence"/>
</dbReference>
<feature type="transmembrane region" description="Helical" evidence="1">
    <location>
        <begin position="30"/>
        <end position="50"/>
    </location>
</feature>
<dbReference type="AlphaFoldDB" id="A0A5S5DLN5"/>
<protein>
    <recommendedName>
        <fullName evidence="4">Phosphatidate cytidylyltransferase</fullName>
    </recommendedName>
</protein>
<evidence type="ECO:0000256" key="1">
    <source>
        <dbReference type="SAM" id="Phobius"/>
    </source>
</evidence>
<sequence>MKRFSHVMLFVFAVMTLTSCEVIGGIFKAGVWSGVILVVLVIALIIWIIARMAGGRRR</sequence>